<name>A0AAD1U876_EUPCR</name>
<organism evidence="1 2">
    <name type="scientific">Euplotes crassus</name>
    <dbReference type="NCBI Taxonomy" id="5936"/>
    <lineage>
        <taxon>Eukaryota</taxon>
        <taxon>Sar</taxon>
        <taxon>Alveolata</taxon>
        <taxon>Ciliophora</taxon>
        <taxon>Intramacronucleata</taxon>
        <taxon>Spirotrichea</taxon>
        <taxon>Hypotrichia</taxon>
        <taxon>Euplotida</taxon>
        <taxon>Euplotidae</taxon>
        <taxon>Moneuplotes</taxon>
    </lineage>
</organism>
<gene>
    <name evidence="1" type="ORF">ECRASSUSDP1_LOCUS5402</name>
</gene>
<protein>
    <submittedName>
        <fullName evidence="1">Uncharacterized protein</fullName>
    </submittedName>
</protein>
<dbReference type="EMBL" id="CAMPGE010005214">
    <property type="protein sequence ID" value="CAI2364062.1"/>
    <property type="molecule type" value="Genomic_DNA"/>
</dbReference>
<sequence length="420" mass="49408">MISKISNDINLTLGRSSRNLQLHDQLYITLQEKERLPLWENYFKTESCDQSFKESCRFYYTSSESCSKVELMLERFSVKGSYLIHMKVVRLLQGNSQSGTYRRGMTPTPVNLAGNIASVIIPKAQNSFLTRANSGNPYRNLKFKKTPQSSRSSSANVKEDKLIRAEARINSIIFKRQQKKFYIKCLEMMGDPEGNFRDLKFLSLKPSHDRNFKPQDVLKMAKRYWTLFGMAETKPKYFRSVSHSSFLIVKNMKSKTKAKNPMMKEFIWIGYQALASCRSQEHVHLENSCKNLCDLYFKKLIQVHLNGWKIPEFYNCGEAMKKNTSMTLIHFLKLNMIFPFYEKVKEEETQGYIQNGIRLFFYDFQGKSKIFDLDAEEIKPLKLEYNQIKANHLREAKKLEHQRRITKRTLKQNFSEIRLQ</sequence>
<keyword evidence="2" id="KW-1185">Reference proteome</keyword>
<accession>A0AAD1U876</accession>
<comment type="caution">
    <text evidence="1">The sequence shown here is derived from an EMBL/GenBank/DDBJ whole genome shotgun (WGS) entry which is preliminary data.</text>
</comment>
<dbReference type="AlphaFoldDB" id="A0AAD1U876"/>
<evidence type="ECO:0000313" key="2">
    <source>
        <dbReference type="Proteomes" id="UP001295684"/>
    </source>
</evidence>
<proteinExistence type="predicted"/>
<reference evidence="1" key="1">
    <citation type="submission" date="2023-07" db="EMBL/GenBank/DDBJ databases">
        <authorList>
            <consortium name="AG Swart"/>
            <person name="Singh M."/>
            <person name="Singh A."/>
            <person name="Seah K."/>
            <person name="Emmerich C."/>
        </authorList>
    </citation>
    <scope>NUCLEOTIDE SEQUENCE</scope>
    <source>
        <strain evidence="1">DP1</strain>
    </source>
</reference>
<dbReference type="Proteomes" id="UP001295684">
    <property type="component" value="Unassembled WGS sequence"/>
</dbReference>
<evidence type="ECO:0000313" key="1">
    <source>
        <dbReference type="EMBL" id="CAI2364062.1"/>
    </source>
</evidence>